<evidence type="ECO:0000313" key="2">
    <source>
        <dbReference type="EMBL" id="MDW8515102.1"/>
    </source>
</evidence>
<gene>
    <name evidence="2" type="ORF">RIB56_03075</name>
</gene>
<keyword evidence="1" id="KW-0472">Membrane</keyword>
<feature type="transmembrane region" description="Helical" evidence="1">
    <location>
        <begin position="6"/>
        <end position="25"/>
    </location>
</feature>
<reference evidence="3" key="1">
    <citation type="submission" date="2023-07" db="EMBL/GenBank/DDBJ databases">
        <title>Draft genomic sequences of Priestia flexa CCM isolated from the soil of an abandoned mine contaminated by free cyanide in the high Andean zone of Tacna, Peru.</title>
        <authorList>
            <person name="Caceda Quiroz C.J."/>
            <person name="Maraza Chooque G.J."/>
            <person name="Fora Quispe G.L."/>
            <person name="Carpio Mamani M."/>
        </authorList>
    </citation>
    <scope>NUCLEOTIDE SEQUENCE [LARGE SCALE GENOMIC DNA]</scope>
    <source>
        <strain evidence="3">CCM</strain>
    </source>
</reference>
<keyword evidence="1" id="KW-0812">Transmembrane</keyword>
<dbReference type="Proteomes" id="UP001284771">
    <property type="component" value="Unassembled WGS sequence"/>
</dbReference>
<sequence length="79" mass="9392">MNEIIVAVVILSMFYLISAVAAWIATKRCCELRWEAPGMWDLFCVVTPFLNTFRAMTYSHYIEMKKIDTSWFFRMKVKK</sequence>
<evidence type="ECO:0000256" key="1">
    <source>
        <dbReference type="SAM" id="Phobius"/>
    </source>
</evidence>
<evidence type="ECO:0000313" key="3">
    <source>
        <dbReference type="Proteomes" id="UP001284771"/>
    </source>
</evidence>
<organism evidence="2 3">
    <name type="scientific">Priestia flexa</name>
    <dbReference type="NCBI Taxonomy" id="86664"/>
    <lineage>
        <taxon>Bacteria</taxon>
        <taxon>Bacillati</taxon>
        <taxon>Bacillota</taxon>
        <taxon>Bacilli</taxon>
        <taxon>Bacillales</taxon>
        <taxon>Bacillaceae</taxon>
        <taxon>Priestia</taxon>
    </lineage>
</organism>
<name>A0ABU4J287_9BACI</name>
<dbReference type="EMBL" id="JAWUZT010000005">
    <property type="protein sequence ID" value="MDW8515102.1"/>
    <property type="molecule type" value="Genomic_DNA"/>
</dbReference>
<accession>A0ABU4J287</accession>
<comment type="caution">
    <text evidence="2">The sequence shown here is derived from an EMBL/GenBank/DDBJ whole genome shotgun (WGS) entry which is preliminary data.</text>
</comment>
<keyword evidence="1" id="KW-1133">Transmembrane helix</keyword>
<proteinExistence type="predicted"/>
<protein>
    <submittedName>
        <fullName evidence="2">Uncharacterized protein</fullName>
    </submittedName>
</protein>
<dbReference type="RefSeq" id="WP_318757194.1">
    <property type="nucleotide sequence ID" value="NZ_JAWUZT010000005.1"/>
</dbReference>
<keyword evidence="3" id="KW-1185">Reference proteome</keyword>